<keyword evidence="1" id="KW-0812">Transmembrane</keyword>
<dbReference type="OrthoDB" id="8480724at2"/>
<keyword evidence="1" id="KW-1133">Transmembrane helix</keyword>
<evidence type="ECO:0000256" key="1">
    <source>
        <dbReference type="SAM" id="Phobius"/>
    </source>
</evidence>
<feature type="transmembrane region" description="Helical" evidence="1">
    <location>
        <begin position="116"/>
        <end position="136"/>
    </location>
</feature>
<dbReference type="RefSeq" id="WP_066815203.1">
    <property type="nucleotide sequence ID" value="NZ_CP012661.1"/>
</dbReference>
<sequence length="161" mass="17967">MNLIGLLLAAVTYYGAGLEIDFHGIMFPWSAARVREFMGFFRITGFQIEPGTYTATMYFCALLSAVLRRRIFGRVETLAVVSTLSTMSAWAAFAISSYLAGCLIEALMRRRQRTHLVKGFTVIVALIPFVGLVNLVDVQNTAYASISWTGSVPKMRLVRWL</sequence>
<keyword evidence="3" id="KW-1185">Reference proteome</keyword>
<name>A0A159Z7P7_9RHOB</name>
<accession>A0A159Z7P7</accession>
<gene>
    <name evidence="2" type="ORF">AKL17_3332</name>
</gene>
<dbReference type="STRING" id="1335048.AKL17_3332"/>
<dbReference type="EMBL" id="CP012661">
    <property type="protein sequence ID" value="AMY70564.1"/>
    <property type="molecule type" value="Genomic_DNA"/>
</dbReference>
<proteinExistence type="predicted"/>
<dbReference type="KEGG" id="daa:AKL17_3332"/>
<protein>
    <submittedName>
        <fullName evidence="2">Uncharacterized protein</fullName>
    </submittedName>
</protein>
<dbReference type="AlphaFoldDB" id="A0A159Z7P7"/>
<dbReference type="Proteomes" id="UP000076128">
    <property type="component" value="Chromosome"/>
</dbReference>
<evidence type="ECO:0000313" key="3">
    <source>
        <dbReference type="Proteomes" id="UP000076128"/>
    </source>
</evidence>
<reference evidence="2 3" key="1">
    <citation type="submission" date="2015-09" db="EMBL/GenBank/DDBJ databases">
        <title>Complete genome sequence of Defluviimonas alba cai42t isolated from an oilfield in Xinjiang.</title>
        <authorList>
            <person name="Geng S."/>
            <person name="Pan X."/>
            <person name="Wu X."/>
        </authorList>
    </citation>
    <scope>NUCLEOTIDE SEQUENCE [LARGE SCALE GENOMIC DNA]</scope>
    <source>
        <strain evidence="3">cai42</strain>
    </source>
</reference>
<organism evidence="2 3">
    <name type="scientific">Frigidibacter mobilis</name>
    <dbReference type="NCBI Taxonomy" id="1335048"/>
    <lineage>
        <taxon>Bacteria</taxon>
        <taxon>Pseudomonadati</taxon>
        <taxon>Pseudomonadota</taxon>
        <taxon>Alphaproteobacteria</taxon>
        <taxon>Rhodobacterales</taxon>
        <taxon>Paracoccaceae</taxon>
        <taxon>Frigidibacter</taxon>
    </lineage>
</organism>
<keyword evidence="1" id="KW-0472">Membrane</keyword>
<evidence type="ECO:0000313" key="2">
    <source>
        <dbReference type="EMBL" id="AMY70564.1"/>
    </source>
</evidence>